<accession>A0A132EJF3</accession>
<dbReference type="RefSeq" id="WP_060241121.1">
    <property type="nucleotide sequence ID" value="NZ_LPJR01000025.1"/>
</dbReference>
<proteinExistence type="predicted"/>
<evidence type="ECO:0000313" key="4">
    <source>
        <dbReference type="Proteomes" id="UP000062912"/>
    </source>
</evidence>
<dbReference type="Pfam" id="PF10005">
    <property type="entry name" value="Zn_ribbon_DZR_6"/>
    <property type="match status" value="1"/>
</dbReference>
<gene>
    <name evidence="3" type="ORF">WT56_13110</name>
</gene>
<evidence type="ECO:0000313" key="3">
    <source>
        <dbReference type="EMBL" id="KWF30934.1"/>
    </source>
</evidence>
<feature type="domain" description="Zinc-ribbon" evidence="2">
    <location>
        <begin position="4"/>
        <end position="97"/>
    </location>
</feature>
<dbReference type="EMBL" id="LPJR01000025">
    <property type="protein sequence ID" value="KWF30934.1"/>
    <property type="molecule type" value="Genomic_DNA"/>
</dbReference>
<dbReference type="Pfam" id="PF15887">
    <property type="entry name" value="Peptidase_Mx"/>
    <property type="match status" value="1"/>
</dbReference>
<dbReference type="PIRSF" id="PIRSF012641">
    <property type="entry name" value="UCP012641"/>
    <property type="match status" value="1"/>
</dbReference>
<dbReference type="Gene3D" id="3.40.390.70">
    <property type="match status" value="1"/>
</dbReference>
<reference evidence="3 4" key="1">
    <citation type="submission" date="2015-11" db="EMBL/GenBank/DDBJ databases">
        <title>Expanding the genomic diversity of Burkholderia species for the development of highly accurate diagnostics.</title>
        <authorList>
            <person name="Sahl J."/>
            <person name="Keim P."/>
            <person name="Wagner D."/>
        </authorList>
    </citation>
    <scope>NUCLEOTIDE SEQUENCE [LARGE SCALE GENOMIC DNA]</scope>
    <source>
        <strain evidence="3 4">MSMB368WGS</strain>
    </source>
</reference>
<protein>
    <recommendedName>
        <fullName evidence="2">Zinc-ribbon domain-containing protein</fullName>
    </recommendedName>
</protein>
<name>A0A132EJF3_9BURK</name>
<dbReference type="OrthoDB" id="256753at2"/>
<evidence type="ECO:0000256" key="1">
    <source>
        <dbReference type="SAM" id="MobiDB-lite"/>
    </source>
</evidence>
<dbReference type="InterPro" id="IPR011201">
    <property type="entry name" value="Zinc-ribbon_6_bact"/>
</dbReference>
<comment type="caution">
    <text evidence="3">The sequence shown here is derived from an EMBL/GenBank/DDBJ whole genome shotgun (WGS) entry which is preliminary data.</text>
</comment>
<dbReference type="AlphaFoldDB" id="A0A132EJF3"/>
<evidence type="ECO:0000259" key="2">
    <source>
        <dbReference type="Pfam" id="PF10005"/>
    </source>
</evidence>
<feature type="region of interest" description="Disordered" evidence="1">
    <location>
        <begin position="354"/>
        <end position="375"/>
    </location>
</feature>
<organism evidence="3 4">
    <name type="scientific">Burkholderia pseudomultivorans</name>
    <dbReference type="NCBI Taxonomy" id="1207504"/>
    <lineage>
        <taxon>Bacteria</taxon>
        <taxon>Pseudomonadati</taxon>
        <taxon>Pseudomonadota</taxon>
        <taxon>Betaproteobacteria</taxon>
        <taxon>Burkholderiales</taxon>
        <taxon>Burkholderiaceae</taxon>
        <taxon>Burkholderia</taxon>
        <taxon>Burkholderia cepacia complex</taxon>
    </lineage>
</organism>
<sequence>MKTFHCSRCSQLVFFENTKCERCDALLGYLPDVGEIGAFEPVGDGRWRSLHPAAAGRLYRQCSNYAIEQVCNWMIPDACGDALCRACALTETIPNLASADNRLLWYRLESAKRRLLYTLLVLGLPVEPRATHPERGISFAFKASTPAEPVMTGHANGLITVNLAEADDVARERIRSEMREPYRTLLGHFRHEIGHYYFERLVSGTRWIEPFRSRFGDERSDYQAALDAHYANGSPEGWENAYVSEYATMHPFEDWAETWAHYLHLVDTLDTATACGLVLAPDDASLPTLSDQTAVDEASFGNLMRRWFPLTYALNSLNRSMGMPDAYPFVLAPAVVAKLRFVHDLVNASRDEASGSSLVAHSAGGAAGSESAQSR</sequence>
<dbReference type="InterPro" id="IPR031321">
    <property type="entry name" value="UCP012641"/>
</dbReference>
<dbReference type="Proteomes" id="UP000062912">
    <property type="component" value="Unassembled WGS sequence"/>
</dbReference>